<dbReference type="GO" id="GO:0030425">
    <property type="term" value="C:dendrite"/>
    <property type="evidence" value="ECO:0007669"/>
    <property type="project" value="TreeGrafter"/>
</dbReference>
<reference evidence="2" key="1">
    <citation type="submission" date="2023-07" db="EMBL/GenBank/DDBJ databases">
        <title>Chromosome-level genome assembly of Artemia franciscana.</title>
        <authorList>
            <person name="Jo E."/>
        </authorList>
    </citation>
    <scope>NUCLEOTIDE SEQUENCE</scope>
    <source>
        <tissue evidence="2">Whole body</tissue>
    </source>
</reference>
<accession>A0AA88LJ28</accession>
<proteinExistence type="inferred from homology"/>
<dbReference type="AlphaFoldDB" id="A0AA88LJ28"/>
<evidence type="ECO:0008006" key="4">
    <source>
        <dbReference type="Google" id="ProtNLM"/>
    </source>
</evidence>
<keyword evidence="3" id="KW-1185">Reference proteome</keyword>
<dbReference type="InterPro" id="IPR008709">
    <property type="entry name" value="Neurochondrin"/>
</dbReference>
<comment type="similarity">
    <text evidence="1">Belongs to the neurochondrin family.</text>
</comment>
<name>A0AA88LJ28_ARTSF</name>
<dbReference type="GO" id="GO:0031175">
    <property type="term" value="P:neuron projection development"/>
    <property type="evidence" value="ECO:0007669"/>
    <property type="project" value="TreeGrafter"/>
</dbReference>
<gene>
    <name evidence="2" type="ORF">QYM36_000204</name>
</gene>
<protein>
    <recommendedName>
        <fullName evidence="4">Neurochondrin-like protein</fullName>
    </recommendedName>
</protein>
<dbReference type="SUPFAM" id="SSF48371">
    <property type="entry name" value="ARM repeat"/>
    <property type="match status" value="1"/>
</dbReference>
<dbReference type="PANTHER" id="PTHR13109">
    <property type="entry name" value="NEUROCHONDRIN"/>
    <property type="match status" value="1"/>
</dbReference>
<dbReference type="Proteomes" id="UP001187531">
    <property type="component" value="Unassembled WGS sequence"/>
</dbReference>
<dbReference type="EMBL" id="JAVRJZ010000002">
    <property type="protein sequence ID" value="KAK2725621.1"/>
    <property type="molecule type" value="Genomic_DNA"/>
</dbReference>
<evidence type="ECO:0000313" key="2">
    <source>
        <dbReference type="EMBL" id="KAK2725621.1"/>
    </source>
</evidence>
<dbReference type="InterPro" id="IPR016024">
    <property type="entry name" value="ARM-type_fold"/>
</dbReference>
<dbReference type="Pfam" id="PF05536">
    <property type="entry name" value="Neurochondrin"/>
    <property type="match status" value="1"/>
</dbReference>
<organism evidence="2 3">
    <name type="scientific">Artemia franciscana</name>
    <name type="common">Brine shrimp</name>
    <name type="synonym">Artemia sanfranciscana</name>
    <dbReference type="NCBI Taxonomy" id="6661"/>
    <lineage>
        <taxon>Eukaryota</taxon>
        <taxon>Metazoa</taxon>
        <taxon>Ecdysozoa</taxon>
        <taxon>Arthropoda</taxon>
        <taxon>Crustacea</taxon>
        <taxon>Branchiopoda</taxon>
        <taxon>Anostraca</taxon>
        <taxon>Artemiidae</taxon>
        <taxon>Artemia</taxon>
    </lineage>
</organism>
<comment type="caution">
    <text evidence="2">The sequence shown here is derived from an EMBL/GenBank/DDBJ whole genome shotgun (WGS) entry which is preliminary data.</text>
</comment>
<evidence type="ECO:0000256" key="1">
    <source>
        <dbReference type="ARBA" id="ARBA00006927"/>
    </source>
</evidence>
<dbReference type="PANTHER" id="PTHR13109:SF7">
    <property type="entry name" value="NEUROCHONDRIN"/>
    <property type="match status" value="1"/>
</dbReference>
<sequence>MANKSVEMCVASLSQAKTVTEKMAGLFLITKILKAEEIEPSDLKQLFAAIDWAFIKLLVKSSDNESSMYKSIALSTLSVFCRVPELCKSLSDFIPELLDMALSADSEDDLLIMSDTYDCLEALLATKEGRKIAVENKAVEKLVRVYDVGMFKDEEALQLIVKLSKVESEGLFHRNPETFQRLLNRLSSEFAKEIDDKKFAMASEIAHILRCMPSDVPKTFFKDWPAVICNELMGVLCSKITYQQRDPALILASQMIENFGFEYLQTEGKITSQFLFILVNLACIEIRMIIEDRSLEQIVQNSRLLMASFSIIESFIVYMGTPTYEKFDEKQKEQVYAALGGAETAVVCFLLKFKDENKQTSKLMSNTETTCFVAACIRVLSVWLTEDPHFLPDDVDVLLPFLVEYSIKCFEKNNRELTSLKKQSTTKWTSSLPDPLRLLLPAILILMPDNARRKMLIEMDLQRVLLDYAKYQWRLFRDWQKEQLPTPSDWLGASLSGDTRLFSDDESAGREVPESEAAIISICTVFMNFVSMEPFLINDDPAFKAFLKFVFSCVGDINKKPEYVVLLGNFVVSGIMLLRYLPAEDSDPMVFNFISSCVRFFWDAIDFEESNDRRKLVISIRYKRQWPELAEMWILGMGTLAKVIENSAWVGDFVVDSGFSGEIMKMLQNVMHGEIDIGTKTALEDLLSSLGTKRLNSRDLLKVARRHGMSMLSKMTQAEENEK</sequence>
<dbReference type="GO" id="GO:0048168">
    <property type="term" value="P:regulation of neuronal synaptic plasticity"/>
    <property type="evidence" value="ECO:0007669"/>
    <property type="project" value="TreeGrafter"/>
</dbReference>
<evidence type="ECO:0000313" key="3">
    <source>
        <dbReference type="Proteomes" id="UP001187531"/>
    </source>
</evidence>